<dbReference type="SMART" id="SM00382">
    <property type="entry name" value="AAA"/>
    <property type="match status" value="1"/>
</dbReference>
<evidence type="ECO:0000256" key="4">
    <source>
        <dbReference type="ARBA" id="ARBA00022840"/>
    </source>
</evidence>
<keyword evidence="5" id="KW-0029">Amino-acid transport</keyword>
<keyword evidence="4 7" id="KW-0067">ATP-binding</keyword>
<dbReference type="InterPro" id="IPR003593">
    <property type="entry name" value="AAA+_ATPase"/>
</dbReference>
<evidence type="ECO:0000313" key="8">
    <source>
        <dbReference type="Proteomes" id="UP001233360"/>
    </source>
</evidence>
<dbReference type="Proteomes" id="UP001233360">
    <property type="component" value="Unassembled WGS sequence"/>
</dbReference>
<gene>
    <name evidence="7" type="ORF">QE380_000317</name>
</gene>
<reference evidence="7 8" key="1">
    <citation type="submission" date="2023-07" db="EMBL/GenBank/DDBJ databases">
        <title>Functional and genomic diversity of the sorghum phyllosphere microbiome.</title>
        <authorList>
            <person name="Shade A."/>
        </authorList>
    </citation>
    <scope>NUCLEOTIDE SEQUENCE [LARGE SCALE GENOMIC DNA]</scope>
    <source>
        <strain evidence="7 8">SORGH_AS_0887</strain>
    </source>
</reference>
<dbReference type="InterPro" id="IPR027417">
    <property type="entry name" value="P-loop_NTPase"/>
</dbReference>
<dbReference type="Gene3D" id="3.40.50.300">
    <property type="entry name" value="P-loop containing nucleotide triphosphate hydrolases"/>
    <property type="match status" value="1"/>
</dbReference>
<keyword evidence="2" id="KW-0813">Transport</keyword>
<name>A0ABU0US64_ACIBI</name>
<evidence type="ECO:0000256" key="5">
    <source>
        <dbReference type="ARBA" id="ARBA00022970"/>
    </source>
</evidence>
<dbReference type="RefSeq" id="WP_307001586.1">
    <property type="nucleotide sequence ID" value="NZ_JAUTBK010000002.1"/>
</dbReference>
<evidence type="ECO:0000313" key="7">
    <source>
        <dbReference type="EMBL" id="MDQ1207394.1"/>
    </source>
</evidence>
<dbReference type="CDD" id="cd03224">
    <property type="entry name" value="ABC_TM1139_LivF_branched"/>
    <property type="match status" value="1"/>
</dbReference>
<comment type="similarity">
    <text evidence="1">Belongs to the ABC transporter superfamily.</text>
</comment>
<comment type="caution">
    <text evidence="7">The sequence shown here is derived from an EMBL/GenBank/DDBJ whole genome shotgun (WGS) entry which is preliminary data.</text>
</comment>
<evidence type="ECO:0000256" key="2">
    <source>
        <dbReference type="ARBA" id="ARBA00022448"/>
    </source>
</evidence>
<dbReference type="SUPFAM" id="SSF52540">
    <property type="entry name" value="P-loop containing nucleoside triphosphate hydrolases"/>
    <property type="match status" value="1"/>
</dbReference>
<dbReference type="PANTHER" id="PTHR43820:SF8">
    <property type="entry name" value="ABC TRANSPORTER SUBSTRATE-BINDING PROTEIN"/>
    <property type="match status" value="1"/>
</dbReference>
<organism evidence="7 8">
    <name type="scientific">Acinetobacter baylyi</name>
    <dbReference type="NCBI Taxonomy" id="202950"/>
    <lineage>
        <taxon>Bacteria</taxon>
        <taxon>Pseudomonadati</taxon>
        <taxon>Pseudomonadota</taxon>
        <taxon>Gammaproteobacteria</taxon>
        <taxon>Moraxellales</taxon>
        <taxon>Moraxellaceae</taxon>
        <taxon>Acinetobacter</taxon>
    </lineage>
</organism>
<sequence length="247" mass="27306">MTSILKLDHIQVIYDQSILAVKDVSLSVQQGEIVALLGANGAGKSTTLKAISQLISSENGEVKSGNIYFEGQSILHQNPSDIVRQGIVQVLEGRHCFKQLTVEENLRAGAFLRKPSGQRLKQSLEKVYEYFPRLAEKRSTQAGYTSGGEQQMLAIGRALMTEPKLILLDEPSMGLAPSITQEIFKLIRYLQHKEQLSFLIAEQNIGLALEYTHQAYVIENGVVTLSGNTQKLYQSGDIQRAYIGQAV</sequence>
<dbReference type="Pfam" id="PF00005">
    <property type="entry name" value="ABC_tran"/>
    <property type="match status" value="1"/>
</dbReference>
<dbReference type="InterPro" id="IPR003439">
    <property type="entry name" value="ABC_transporter-like_ATP-bd"/>
</dbReference>
<dbReference type="GO" id="GO:0005524">
    <property type="term" value="F:ATP binding"/>
    <property type="evidence" value="ECO:0007669"/>
    <property type="project" value="UniProtKB-KW"/>
</dbReference>
<keyword evidence="3" id="KW-0547">Nucleotide-binding</keyword>
<keyword evidence="8" id="KW-1185">Reference proteome</keyword>
<proteinExistence type="inferred from homology"/>
<dbReference type="EMBL" id="JAUTBK010000002">
    <property type="protein sequence ID" value="MDQ1207394.1"/>
    <property type="molecule type" value="Genomic_DNA"/>
</dbReference>
<dbReference type="PROSITE" id="PS50893">
    <property type="entry name" value="ABC_TRANSPORTER_2"/>
    <property type="match status" value="1"/>
</dbReference>
<dbReference type="InterPro" id="IPR052156">
    <property type="entry name" value="BCAA_Transport_ATP-bd_LivF"/>
</dbReference>
<evidence type="ECO:0000256" key="3">
    <source>
        <dbReference type="ARBA" id="ARBA00022741"/>
    </source>
</evidence>
<dbReference type="PANTHER" id="PTHR43820">
    <property type="entry name" value="HIGH-AFFINITY BRANCHED-CHAIN AMINO ACID TRANSPORT ATP-BINDING PROTEIN LIVF"/>
    <property type="match status" value="1"/>
</dbReference>
<protein>
    <submittedName>
        <fullName evidence="7">Branched-chain amino acid transport system ATP-binding protein</fullName>
    </submittedName>
</protein>
<evidence type="ECO:0000259" key="6">
    <source>
        <dbReference type="PROSITE" id="PS50893"/>
    </source>
</evidence>
<evidence type="ECO:0000256" key="1">
    <source>
        <dbReference type="ARBA" id="ARBA00005417"/>
    </source>
</evidence>
<accession>A0ABU0US64</accession>
<feature type="domain" description="ABC transporter" evidence="6">
    <location>
        <begin position="5"/>
        <end position="245"/>
    </location>
</feature>